<evidence type="ECO:0000256" key="10">
    <source>
        <dbReference type="ARBA" id="ARBA00049889"/>
    </source>
</evidence>
<evidence type="ECO:0000256" key="1">
    <source>
        <dbReference type="ARBA" id="ARBA00022490"/>
    </source>
</evidence>
<dbReference type="Gene3D" id="3.40.50.300">
    <property type="entry name" value="P-loop containing nucleotide triphosphate hydrolases"/>
    <property type="match status" value="1"/>
</dbReference>
<dbReference type="EMBL" id="AP019769">
    <property type="protein sequence ID" value="BBL45616.1"/>
    <property type="molecule type" value="Genomic_DNA"/>
</dbReference>
<dbReference type="GO" id="GO:0051391">
    <property type="term" value="P:tRNA acetylation"/>
    <property type="evidence" value="ECO:0007669"/>
    <property type="project" value="UniProtKB-UniRule"/>
</dbReference>
<comment type="catalytic activity">
    <reaction evidence="11">
        <text>a cytidine in mRNA + acetyl-CoA + ATP + H2O = an N(4)-acetylcytidine in mRNA + ADP + phosphate + CoA + H(+)</text>
        <dbReference type="Rhea" id="RHEA:58480"/>
        <dbReference type="Rhea" id="RHEA-COMP:15145"/>
        <dbReference type="Rhea" id="RHEA-COMP:15146"/>
        <dbReference type="ChEBI" id="CHEBI:15377"/>
        <dbReference type="ChEBI" id="CHEBI:15378"/>
        <dbReference type="ChEBI" id="CHEBI:30616"/>
        <dbReference type="ChEBI" id="CHEBI:43474"/>
        <dbReference type="ChEBI" id="CHEBI:57287"/>
        <dbReference type="ChEBI" id="CHEBI:57288"/>
        <dbReference type="ChEBI" id="CHEBI:74900"/>
        <dbReference type="ChEBI" id="CHEBI:82748"/>
        <dbReference type="ChEBI" id="CHEBI:456216"/>
    </reaction>
</comment>
<dbReference type="Pfam" id="PF13718">
    <property type="entry name" value="GNAT_acetyltr_2"/>
    <property type="match status" value="1"/>
</dbReference>
<proteinExistence type="inferred from homology"/>
<keyword evidence="2 12" id="KW-0820">tRNA-binding</keyword>
<organism evidence="16 17">
    <name type="scientific">Nanobdella aerobiophila</name>
    <dbReference type="NCBI Taxonomy" id="2586965"/>
    <lineage>
        <taxon>Archaea</taxon>
        <taxon>Nanobdellota</taxon>
        <taxon>Nanobdellia</taxon>
        <taxon>Nanobdellales</taxon>
        <taxon>Nanobdellaceae</taxon>
        <taxon>Nanobdella</taxon>
    </lineage>
</organism>
<feature type="domain" description="TmcA/NAT10 N-terminal" evidence="14">
    <location>
        <begin position="1"/>
        <end position="181"/>
    </location>
</feature>
<evidence type="ECO:0000313" key="16">
    <source>
        <dbReference type="EMBL" id="BBL45616.1"/>
    </source>
</evidence>
<dbReference type="EC" id="2.3.1.193" evidence="12"/>
<dbReference type="GO" id="GO:0005737">
    <property type="term" value="C:cytoplasm"/>
    <property type="evidence" value="ECO:0007669"/>
    <property type="project" value="UniProtKB-SubCell"/>
</dbReference>
<dbReference type="GeneID" id="74568405"/>
<keyword evidence="17" id="KW-1185">Reference proteome</keyword>
<dbReference type="Pfam" id="PF05127">
    <property type="entry name" value="NAT10_TcmA_helicase"/>
    <property type="match status" value="1"/>
</dbReference>
<evidence type="ECO:0000256" key="9">
    <source>
        <dbReference type="ARBA" id="ARBA00049883"/>
    </source>
</evidence>
<dbReference type="GO" id="GO:0051392">
    <property type="term" value="F:tRNA cytidine N4-acetyltransferase activity"/>
    <property type="evidence" value="ECO:0007669"/>
    <property type="project" value="UniProtKB-UniRule"/>
</dbReference>
<name>A0A915SKX6_9ARCH</name>
<dbReference type="GO" id="GO:0000049">
    <property type="term" value="F:tRNA binding"/>
    <property type="evidence" value="ECO:0007669"/>
    <property type="project" value="UniProtKB-UniRule"/>
</dbReference>
<keyword evidence="1 12" id="KW-0963">Cytoplasm</keyword>
<dbReference type="InterPro" id="IPR032672">
    <property type="entry name" value="TmcA/NAT10/Kre33"/>
</dbReference>
<evidence type="ECO:0000259" key="14">
    <source>
        <dbReference type="Pfam" id="PF08351"/>
    </source>
</evidence>
<protein>
    <recommendedName>
        <fullName evidence="12">tRNA(Met) cytidine acetyltransferase TmcA</fullName>
        <ecNumber evidence="12">2.3.1.193</ecNumber>
    </recommendedName>
</protein>
<accession>A0A915SKX6</accession>
<comment type="similarity">
    <text evidence="12">Belongs to the TmcA family.</text>
</comment>
<evidence type="ECO:0000256" key="12">
    <source>
        <dbReference type="HAMAP-Rule" id="MF_01886"/>
    </source>
</evidence>
<dbReference type="GO" id="GO:1990883">
    <property type="term" value="F:18S rRNA cytidine N-acetyltransferase activity"/>
    <property type="evidence" value="ECO:0007669"/>
    <property type="project" value="TreeGrafter"/>
</dbReference>
<evidence type="ECO:0000256" key="6">
    <source>
        <dbReference type="ARBA" id="ARBA00022840"/>
    </source>
</evidence>
<evidence type="ECO:0000256" key="7">
    <source>
        <dbReference type="ARBA" id="ARBA00022884"/>
    </source>
</evidence>
<keyword evidence="5 12" id="KW-0547">Nucleotide-binding</keyword>
<evidence type="ECO:0000256" key="2">
    <source>
        <dbReference type="ARBA" id="ARBA00022555"/>
    </source>
</evidence>
<keyword evidence="8 12" id="KW-0012">Acyltransferase</keyword>
<dbReference type="InterPro" id="IPR007807">
    <property type="entry name" value="TcmA/NAT10_helicase"/>
</dbReference>
<dbReference type="InterPro" id="IPR027417">
    <property type="entry name" value="P-loop_NTPase"/>
</dbReference>
<feature type="binding site" evidence="12">
    <location>
        <position position="595"/>
    </location>
    <ligand>
        <name>acetyl-CoA</name>
        <dbReference type="ChEBI" id="CHEBI:57288"/>
    </ligand>
</feature>
<feature type="domain" description="TcmA/NAT10 helicase" evidence="13">
    <location>
        <begin position="248"/>
        <end position="423"/>
    </location>
</feature>
<evidence type="ECO:0000313" key="17">
    <source>
        <dbReference type="Proteomes" id="UP001055553"/>
    </source>
</evidence>
<comment type="caution">
    <text evidence="12">Lacks conserved residue(s) required for the propagation of feature annotation.</text>
</comment>
<feature type="binding site" evidence="12">
    <location>
        <begin position="555"/>
        <end position="557"/>
    </location>
    <ligand>
        <name>acetyl-CoA</name>
        <dbReference type="ChEBI" id="CHEBI:57288"/>
    </ligand>
</feature>
<evidence type="ECO:0000256" key="4">
    <source>
        <dbReference type="ARBA" id="ARBA00022694"/>
    </source>
</evidence>
<feature type="binding site" evidence="12">
    <location>
        <position position="405"/>
    </location>
    <ligand>
        <name>ATP</name>
        <dbReference type="ChEBI" id="CHEBI:30616"/>
    </ligand>
</feature>
<dbReference type="Gene3D" id="3.40.630.30">
    <property type="match status" value="1"/>
</dbReference>
<comment type="function">
    <text evidence="12">Catalyzes the formation of N(4)-acetylcytidine (ac(4)C) at the wobble position of tRNA(Met), by using acetyl-CoA as an acetyl donor and ATP (or GTP).</text>
</comment>
<dbReference type="AlphaFoldDB" id="A0A915SKX6"/>
<evidence type="ECO:0000256" key="5">
    <source>
        <dbReference type="ARBA" id="ARBA00022741"/>
    </source>
</evidence>
<dbReference type="InterPro" id="IPR013562">
    <property type="entry name" value="TmcA/NAT10_N"/>
</dbReference>
<dbReference type="GO" id="GO:1904812">
    <property type="term" value="P:rRNA acetylation involved in maturation of SSU-rRNA"/>
    <property type="evidence" value="ECO:0007669"/>
    <property type="project" value="TreeGrafter"/>
</dbReference>
<evidence type="ECO:0000256" key="8">
    <source>
        <dbReference type="ARBA" id="ARBA00023315"/>
    </source>
</evidence>
<comment type="catalytic activity">
    <reaction evidence="9">
        <text>a cytidine in tRNA + acetyl-CoA + ATP + H2O = an N(4)-acetylcytidine in tRNA + ADP + phosphate + CoA + H(+)</text>
        <dbReference type="Rhea" id="RHEA:53876"/>
        <dbReference type="Rhea" id="RHEA-COMP:13670"/>
        <dbReference type="Rhea" id="RHEA-COMP:13671"/>
        <dbReference type="ChEBI" id="CHEBI:15377"/>
        <dbReference type="ChEBI" id="CHEBI:15378"/>
        <dbReference type="ChEBI" id="CHEBI:30616"/>
        <dbReference type="ChEBI" id="CHEBI:43474"/>
        <dbReference type="ChEBI" id="CHEBI:57287"/>
        <dbReference type="ChEBI" id="CHEBI:57288"/>
        <dbReference type="ChEBI" id="CHEBI:74900"/>
        <dbReference type="ChEBI" id="CHEBI:82748"/>
        <dbReference type="ChEBI" id="CHEBI:456216"/>
    </reaction>
</comment>
<dbReference type="HAMAP" id="MF_01886">
    <property type="entry name" value="tRNA_acetyltr_TmcA"/>
    <property type="match status" value="1"/>
</dbReference>
<sequence>MDQELEKNYKSLICKIIKNNHRGIVVLSGENYFHILSDLINYYISKIENYREDIKILYVTEDYFGDYLYRYEKLLENFKDLQVDKIRYKDSDKILGKTYNILILDMYKSLTPDYLGRIIETLSGSGIGFLIIKDFDNFEGITTTFHEHLLTPPYKIEEVRKLFEYRFKNKLMQYENILIYDIDKGVIKGIEYDCDINNITLPGRDKLVLNENKIFSDRIYRLCYTQDQANVLSMLENLLKDEKAIYLIIADRGRGKSASIGLSISALVSTLLEKKEIFDIGITAPSFNNVETLFNFLKIGLKKEGIDFKEIKKTKIIVNNKIFIEYRDPREILSKKYDYLFVDEAAGIGIELLYRFIKKYKQIIFSSTIHGYEGAGRSFSVRFMKFLNSNSDFKLYRYTMIEPIRYNKNDPIEKWLYDSLLLDSEPDEIDKEDIDLIKSYKVRFYRIPLKDWFYNDDKKLKNFVGIYILAHYQNRPNDIAMLADAPHHDAFVLELENDKIVNGVQIAYEGGIEDEVIDRMLKDYKPKGNIIPDIIVKHYRIKEFAKLKGLRVIRIATIPEIQGYGLGSISLEELSKWSEKNRYDWIGSSFGVTYELLNFWQKNKFLLVHLSPEKNKVSGEYSGIVLRPLNENTEKIVKKLNYEFRWKLINQVSDVYFDLTPKIILKMLETHYKFKPHFHVNLTDNQIDRLRGYIDSPMTYEAAADVAKLIYIYYLLYTDEKPRLNNEEILVGKFLLSWSFGKISDYFNIGRFEARRSIKKDIKIIYKWLFK</sequence>
<keyword evidence="7 12" id="KW-0694">RNA-binding</keyword>
<dbReference type="RefSeq" id="WP_258392932.1">
    <property type="nucleotide sequence ID" value="NZ_AP019769.1"/>
</dbReference>
<keyword evidence="4 12" id="KW-0819">tRNA processing</keyword>
<evidence type="ECO:0000256" key="3">
    <source>
        <dbReference type="ARBA" id="ARBA00022679"/>
    </source>
</evidence>
<evidence type="ECO:0000259" key="13">
    <source>
        <dbReference type="Pfam" id="PF05127"/>
    </source>
</evidence>
<evidence type="ECO:0000259" key="15">
    <source>
        <dbReference type="Pfam" id="PF13718"/>
    </source>
</evidence>
<evidence type="ECO:0000256" key="11">
    <source>
        <dbReference type="ARBA" id="ARBA00049914"/>
    </source>
</evidence>
<dbReference type="InterPro" id="IPR024914">
    <property type="entry name" value="tRNA_acetyltr_TmcA"/>
</dbReference>
<dbReference type="GO" id="GO:0005524">
    <property type="term" value="F:ATP binding"/>
    <property type="evidence" value="ECO:0007669"/>
    <property type="project" value="UniProtKB-UniRule"/>
</dbReference>
<dbReference type="Pfam" id="PF08351">
    <property type="entry name" value="TmcA_N"/>
    <property type="match status" value="1"/>
</dbReference>
<dbReference type="GO" id="GO:0002101">
    <property type="term" value="P:tRNA wobble cytosine modification"/>
    <property type="evidence" value="ECO:0007669"/>
    <property type="project" value="UniProtKB-UniRule"/>
</dbReference>
<feature type="binding site" evidence="12">
    <location>
        <position position="228"/>
    </location>
    <ligand>
        <name>ATP</name>
        <dbReference type="ChEBI" id="CHEBI:30616"/>
    </ligand>
</feature>
<keyword evidence="6 12" id="KW-0067">ATP-binding</keyword>
<dbReference type="KEGG" id="naer:MJ1_0458"/>
<feature type="domain" description="N-acetyltransferase" evidence="15">
    <location>
        <begin position="463"/>
        <end position="580"/>
    </location>
</feature>
<dbReference type="PANTHER" id="PTHR10925">
    <property type="entry name" value="N-ACETYLTRANSFERASE 10"/>
    <property type="match status" value="1"/>
</dbReference>
<gene>
    <name evidence="12" type="primary">tmcA</name>
    <name evidence="16" type="ORF">MJ1_0458</name>
</gene>
<keyword evidence="3 12" id="KW-0808">Transferase</keyword>
<dbReference type="Gene3D" id="3.40.50.11040">
    <property type="match status" value="1"/>
</dbReference>
<reference evidence="17" key="1">
    <citation type="journal article" date="2022" name="Int. J. Syst. Evol. Microbiol.">
        <title>Nanobdella aerobiophila gen. nov., sp. nov., a thermoacidophilic, obligate ectosymbiotic archaeon, and proposal of Nanobdellaceae fam. nov., Nanobdellales ord. nov. and Nanobdellia class. nov.</title>
        <authorList>
            <person name="Kato S."/>
            <person name="Ogasawara A."/>
            <person name="Itoh T."/>
            <person name="Sakai H.D."/>
            <person name="Shimizu M."/>
            <person name="Yuki M."/>
            <person name="Kaneko M."/>
            <person name="Takashina T."/>
            <person name="Ohkuma M."/>
        </authorList>
    </citation>
    <scope>NUCLEOTIDE SEQUENCE [LARGE SCALE GENOMIC DNA]</scope>
    <source>
        <strain evidence="17">MJ1</strain>
    </source>
</reference>
<comment type="catalytic activity">
    <reaction evidence="12">
        <text>cytidine(34) in elongator tRNA(Met) + acetyl-CoA + ATP + H2O = N(4)-acetylcytidine(34) in elongator tRNA(Met) + ADP + phosphate + CoA + H(+)</text>
        <dbReference type="Rhea" id="RHEA:43788"/>
        <dbReference type="Rhea" id="RHEA-COMP:10693"/>
        <dbReference type="Rhea" id="RHEA-COMP:10694"/>
        <dbReference type="ChEBI" id="CHEBI:15377"/>
        <dbReference type="ChEBI" id="CHEBI:15378"/>
        <dbReference type="ChEBI" id="CHEBI:30616"/>
        <dbReference type="ChEBI" id="CHEBI:43474"/>
        <dbReference type="ChEBI" id="CHEBI:57287"/>
        <dbReference type="ChEBI" id="CHEBI:57288"/>
        <dbReference type="ChEBI" id="CHEBI:74900"/>
        <dbReference type="ChEBI" id="CHEBI:82748"/>
        <dbReference type="ChEBI" id="CHEBI:456216"/>
        <dbReference type="EC" id="2.3.1.193"/>
    </reaction>
</comment>
<dbReference type="InterPro" id="IPR000182">
    <property type="entry name" value="GNAT_dom"/>
</dbReference>
<comment type="subcellular location">
    <subcellularLocation>
        <location evidence="12">Cytoplasm</location>
    </subcellularLocation>
</comment>
<comment type="catalytic activity">
    <reaction evidence="10">
        <text>a cytidine in RNA + acetyl-CoA + ATP + H2O = an N(4)-acetylcytidine in RNA + ADP + phosphate + CoA + H(+)</text>
        <dbReference type="Rhea" id="RHEA:82211"/>
        <dbReference type="Rhea" id="RHEA-COMP:15704"/>
        <dbReference type="Rhea" id="RHEA-COMP:19834"/>
        <dbReference type="ChEBI" id="CHEBI:15377"/>
        <dbReference type="ChEBI" id="CHEBI:15378"/>
        <dbReference type="ChEBI" id="CHEBI:30616"/>
        <dbReference type="ChEBI" id="CHEBI:43474"/>
        <dbReference type="ChEBI" id="CHEBI:57287"/>
        <dbReference type="ChEBI" id="CHEBI:57288"/>
        <dbReference type="ChEBI" id="CHEBI:74900"/>
        <dbReference type="ChEBI" id="CHEBI:82748"/>
        <dbReference type="ChEBI" id="CHEBI:456216"/>
    </reaction>
</comment>
<dbReference type="Proteomes" id="UP001055553">
    <property type="component" value="Chromosome"/>
</dbReference>
<dbReference type="PANTHER" id="PTHR10925:SF5">
    <property type="entry name" value="RNA CYTIDINE ACETYLTRANSFERASE"/>
    <property type="match status" value="1"/>
</dbReference>